<gene>
    <name evidence="7" type="ordered locus">Arch_1184</name>
</gene>
<protein>
    <submittedName>
        <fullName evidence="7">Cobalt transport protein</fullName>
    </submittedName>
</protein>
<dbReference type="InterPro" id="IPR051611">
    <property type="entry name" value="ECF_transporter_component"/>
</dbReference>
<keyword evidence="2" id="KW-1003">Cell membrane</keyword>
<keyword evidence="5 6" id="KW-0472">Membrane</keyword>
<feature type="transmembrane region" description="Helical" evidence="6">
    <location>
        <begin position="76"/>
        <end position="95"/>
    </location>
</feature>
<keyword evidence="8" id="KW-1185">Reference proteome</keyword>
<dbReference type="Proteomes" id="UP000000376">
    <property type="component" value="Chromosome"/>
</dbReference>
<dbReference type="InterPro" id="IPR003339">
    <property type="entry name" value="ABC/ECF_trnsptr_transmembrane"/>
</dbReference>
<sequence>MTTTFTHAPITHENRLALLSLTWKPVRYLRNDPRTTLFIVAAINAVVMGSASTPVLIAASLLVGFLFASVATGRGVLTFVILEGVFLLFTSYGAFLGTQGFVAFMVGMSFWMARFTLTVTIGIYAIYSMSVARLAAALYDLRLPRSLVSAILVMLRFVPTVFAEFKAIQEAMKLRGIQLMGRDVIIHPLKTVQYLIVPLLAGVLRIADDLTASAVIRGLGGPQRPRPLCGTSMGVSDAVLIVITTTLIVVRICNPDAASIFVLVTGGQ</sequence>
<dbReference type="GO" id="GO:0005886">
    <property type="term" value="C:plasma membrane"/>
    <property type="evidence" value="ECO:0007669"/>
    <property type="project" value="UniProtKB-ARBA"/>
</dbReference>
<keyword evidence="3 6" id="KW-0812">Transmembrane</keyword>
<accession>D7BPP7</accession>
<feature type="transmembrane region" description="Helical" evidence="6">
    <location>
        <begin position="102"/>
        <end position="127"/>
    </location>
</feature>
<dbReference type="CDD" id="cd16914">
    <property type="entry name" value="EcfT"/>
    <property type="match status" value="1"/>
</dbReference>
<evidence type="ECO:0000256" key="2">
    <source>
        <dbReference type="ARBA" id="ARBA00022475"/>
    </source>
</evidence>
<proteinExistence type="predicted"/>
<dbReference type="eggNOG" id="COG0619">
    <property type="taxonomic scope" value="Bacteria"/>
</dbReference>
<evidence type="ECO:0000256" key="1">
    <source>
        <dbReference type="ARBA" id="ARBA00004141"/>
    </source>
</evidence>
<organism evidence="7 8">
    <name type="scientific">Arcanobacterium haemolyticum (strain ATCC 9345 / DSM 20595 / CCM 5947 / CCUG 17215 / LMG 16163 / NBRC 15585 / NCTC 8452 / 11018)</name>
    <dbReference type="NCBI Taxonomy" id="644284"/>
    <lineage>
        <taxon>Bacteria</taxon>
        <taxon>Bacillati</taxon>
        <taxon>Actinomycetota</taxon>
        <taxon>Actinomycetes</taxon>
        <taxon>Actinomycetales</taxon>
        <taxon>Actinomycetaceae</taxon>
        <taxon>Arcanobacterium</taxon>
    </lineage>
</organism>
<dbReference type="KEGG" id="ahe:Arch_1184"/>
<dbReference type="PANTHER" id="PTHR34857">
    <property type="entry name" value="SLL0384 PROTEIN"/>
    <property type="match status" value="1"/>
</dbReference>
<dbReference type="OrthoDB" id="3251998at2"/>
<evidence type="ECO:0000256" key="6">
    <source>
        <dbReference type="SAM" id="Phobius"/>
    </source>
</evidence>
<dbReference type="STRING" id="644284.Arch_1184"/>
<evidence type="ECO:0000313" key="7">
    <source>
        <dbReference type="EMBL" id="ADH92896.1"/>
    </source>
</evidence>
<dbReference type="Pfam" id="PF02361">
    <property type="entry name" value="CbiQ"/>
    <property type="match status" value="1"/>
</dbReference>
<dbReference type="PANTHER" id="PTHR34857:SF2">
    <property type="entry name" value="SLL0384 PROTEIN"/>
    <property type="match status" value="1"/>
</dbReference>
<dbReference type="EMBL" id="CP002045">
    <property type="protein sequence ID" value="ADH92896.1"/>
    <property type="molecule type" value="Genomic_DNA"/>
</dbReference>
<feature type="transmembrane region" description="Helical" evidence="6">
    <location>
        <begin position="37"/>
        <end position="70"/>
    </location>
</feature>
<dbReference type="AlphaFoldDB" id="D7BPP7"/>
<evidence type="ECO:0000256" key="5">
    <source>
        <dbReference type="ARBA" id="ARBA00023136"/>
    </source>
</evidence>
<feature type="transmembrane region" description="Helical" evidence="6">
    <location>
        <begin position="147"/>
        <end position="165"/>
    </location>
</feature>
<reference evidence="7 8" key="1">
    <citation type="journal article" date="2010" name="Stand. Genomic Sci.">
        <title>Complete genome sequence of Arcanobacterium haemolyticum type strain (11018).</title>
        <authorList>
            <person name="Yasawong M."/>
            <person name="Teshima H."/>
            <person name="Lapidus A."/>
            <person name="Nolan M."/>
            <person name="Lucas S."/>
            <person name="Glavina Del Rio T."/>
            <person name="Tice H."/>
            <person name="Cheng J."/>
            <person name="Bruce D."/>
            <person name="Detter C."/>
            <person name="Tapia R."/>
            <person name="Han C."/>
            <person name="Goodwin L."/>
            <person name="Pitluck S."/>
            <person name="Liolios K."/>
            <person name="Ivanova N."/>
            <person name="Mavromatis K."/>
            <person name="Mikhailova N."/>
            <person name="Pati A."/>
            <person name="Chen A."/>
            <person name="Palaniappan K."/>
            <person name="Land M."/>
            <person name="Hauser L."/>
            <person name="Chang Y."/>
            <person name="Jeffries C."/>
            <person name="Rohde M."/>
            <person name="Sikorski J."/>
            <person name="Pukall R."/>
            <person name="Goker M."/>
            <person name="Woyke T."/>
            <person name="Bristow J."/>
            <person name="Eisen J."/>
            <person name="Markowitz V."/>
            <person name="Hugenholtz P."/>
            <person name="Kyrpides N."/>
            <person name="Klenk H."/>
        </authorList>
    </citation>
    <scope>NUCLEOTIDE SEQUENCE [LARGE SCALE GENOMIC DNA]</scope>
    <source>
        <strain evidence="8">ATCC 9345 / DSM 20595 / CCUG 17215 / LMG 16163 / NBRC 15585 / NCTC 8452 / 11018</strain>
    </source>
</reference>
<comment type="subcellular location">
    <subcellularLocation>
        <location evidence="1">Membrane</location>
        <topology evidence="1">Multi-pass membrane protein</topology>
    </subcellularLocation>
</comment>
<evidence type="ECO:0000256" key="4">
    <source>
        <dbReference type="ARBA" id="ARBA00022989"/>
    </source>
</evidence>
<name>D7BPP7_ARCHD</name>
<evidence type="ECO:0000256" key="3">
    <source>
        <dbReference type="ARBA" id="ARBA00022692"/>
    </source>
</evidence>
<evidence type="ECO:0000313" key="8">
    <source>
        <dbReference type="Proteomes" id="UP000000376"/>
    </source>
</evidence>
<dbReference type="RefSeq" id="WP_013170390.1">
    <property type="nucleotide sequence ID" value="NC_014218.1"/>
</dbReference>
<dbReference type="HOGENOM" id="CLU_076847_0_1_11"/>
<keyword evidence="4 6" id="KW-1133">Transmembrane helix</keyword>